<dbReference type="Proteomes" id="UP001167160">
    <property type="component" value="Unassembled WGS sequence"/>
</dbReference>
<evidence type="ECO:0000256" key="4">
    <source>
        <dbReference type="ARBA" id="ARBA00023134"/>
    </source>
</evidence>
<evidence type="ECO:0000256" key="1">
    <source>
        <dbReference type="ARBA" id="ARBA00005290"/>
    </source>
</evidence>
<organism evidence="5 6">
    <name type="scientific">Streptomyces meridianus</name>
    <dbReference type="NCBI Taxonomy" id="2938945"/>
    <lineage>
        <taxon>Bacteria</taxon>
        <taxon>Bacillati</taxon>
        <taxon>Actinomycetota</taxon>
        <taxon>Actinomycetes</taxon>
        <taxon>Kitasatosporales</taxon>
        <taxon>Streptomycetaceae</taxon>
        <taxon>Streptomyces</taxon>
    </lineage>
</organism>
<dbReference type="Pfam" id="PF03029">
    <property type="entry name" value="ATP_bind_1"/>
    <property type="match status" value="1"/>
</dbReference>
<sequence>MKIVIAGGFGAGKTTLVGAVSEIDPLTTEEYLTSASSGTDSLAGVEAKRTTTVSMDFGRITFTTPRHIVLMLFGTPGQERFRFTWDDLSHGASGAVILADTRRLQDSFAAVSYFEDRHVPFVVAVNEFDDAPHRYSCQEVRQALELPEETPVLLCDARDTRSASTALITLVSYALTSSRHPQTLQGARP</sequence>
<keyword evidence="6" id="KW-1185">Reference proteome</keyword>
<keyword evidence="2" id="KW-0547">Nucleotide-binding</keyword>
<dbReference type="PANTHER" id="PTHR42708:SF1">
    <property type="entry name" value="GLIDING MOTILITY PROTEIN MGLA"/>
    <property type="match status" value="1"/>
</dbReference>
<comment type="caution">
    <text evidence="5">The sequence shown here is derived from an EMBL/GenBank/DDBJ whole genome shotgun (WGS) entry which is preliminary data.</text>
</comment>
<dbReference type="InterPro" id="IPR027417">
    <property type="entry name" value="P-loop_NTPase"/>
</dbReference>
<dbReference type="Gene3D" id="3.40.50.300">
    <property type="entry name" value="P-loop containing nucleotide triphosphate hydrolases"/>
    <property type="match status" value="1"/>
</dbReference>
<evidence type="ECO:0000313" key="6">
    <source>
        <dbReference type="Proteomes" id="UP001167160"/>
    </source>
</evidence>
<keyword evidence="3" id="KW-0378">Hydrolase</keyword>
<dbReference type="CDD" id="cd00882">
    <property type="entry name" value="Ras_like_GTPase"/>
    <property type="match status" value="1"/>
</dbReference>
<dbReference type="InterPro" id="IPR004130">
    <property type="entry name" value="Gpn"/>
</dbReference>
<gene>
    <name evidence="5" type="ORF">M1E25_03095</name>
</gene>
<proteinExistence type="inferred from homology"/>
<keyword evidence="4" id="KW-0342">GTP-binding</keyword>
<dbReference type="InterPro" id="IPR052705">
    <property type="entry name" value="Gliding_Motility_GTPase"/>
</dbReference>
<evidence type="ECO:0000313" key="5">
    <source>
        <dbReference type="EMBL" id="MCM2576351.1"/>
    </source>
</evidence>
<dbReference type="EMBL" id="JAMQGM010000007">
    <property type="protein sequence ID" value="MCM2576351.1"/>
    <property type="molecule type" value="Genomic_DNA"/>
</dbReference>
<name>A0ABT0X1C7_9ACTN</name>
<comment type="similarity">
    <text evidence="1">Belongs to the GPN-loop GTPase family.</text>
</comment>
<dbReference type="PRINTS" id="PR00449">
    <property type="entry name" value="RASTRNSFRMNG"/>
</dbReference>
<protein>
    <submittedName>
        <fullName evidence="5">ATP/GTP-binding protein</fullName>
    </submittedName>
</protein>
<evidence type="ECO:0000256" key="3">
    <source>
        <dbReference type="ARBA" id="ARBA00022801"/>
    </source>
</evidence>
<accession>A0ABT0X1C7</accession>
<evidence type="ECO:0000256" key="2">
    <source>
        <dbReference type="ARBA" id="ARBA00022741"/>
    </source>
</evidence>
<dbReference type="SUPFAM" id="SSF52540">
    <property type="entry name" value="P-loop containing nucleoside triphosphate hydrolases"/>
    <property type="match status" value="1"/>
</dbReference>
<reference evidence="5" key="1">
    <citation type="journal article" date="2023" name="Int. J. Syst. Evol. Microbiol.">
        <title>Streptomyces meridianus sp. nov. isolated from brackish water of the Tagus estuary in Alcochete, Portugal.</title>
        <authorList>
            <person name="Santos J.D.N."/>
            <person name="Klimek D."/>
            <person name="Calusinska M."/>
            <person name="Lobo Da Cunha A."/>
            <person name="Catita J."/>
            <person name="Goncalves H."/>
            <person name="Gonzalez I."/>
            <person name="Reyes F."/>
            <person name="Lage O.M."/>
        </authorList>
    </citation>
    <scope>NUCLEOTIDE SEQUENCE</scope>
    <source>
        <strain evidence="5">MTZ3.1</strain>
    </source>
</reference>
<dbReference type="RefSeq" id="WP_251409159.1">
    <property type="nucleotide sequence ID" value="NZ_JAMQGM010000007.1"/>
</dbReference>
<dbReference type="PANTHER" id="PTHR42708">
    <property type="entry name" value="ATP/GTP-BINDING PROTEIN-RELATED"/>
    <property type="match status" value="1"/>
</dbReference>